<feature type="transmembrane region" description="Helical" evidence="2">
    <location>
        <begin position="144"/>
        <end position="161"/>
    </location>
</feature>
<evidence type="ECO:0000259" key="3">
    <source>
        <dbReference type="PROSITE" id="PS50076"/>
    </source>
</evidence>
<keyword evidence="5" id="KW-1185">Reference proteome</keyword>
<keyword evidence="1" id="KW-0143">Chaperone</keyword>
<feature type="domain" description="J" evidence="3">
    <location>
        <begin position="60"/>
        <end position="120"/>
    </location>
</feature>
<feature type="transmembrane region" description="Helical" evidence="2">
    <location>
        <begin position="34"/>
        <end position="51"/>
    </location>
</feature>
<dbReference type="InterPro" id="IPR036869">
    <property type="entry name" value="J_dom_sf"/>
</dbReference>
<reference evidence="4 5" key="1">
    <citation type="journal article" date="2020" name="Fungal Divers.">
        <title>Resolving the Mortierellaceae phylogeny through synthesis of multi-gene phylogenetics and phylogenomics.</title>
        <authorList>
            <person name="Vandepol N."/>
            <person name="Liber J."/>
            <person name="Desiro A."/>
            <person name="Na H."/>
            <person name="Kennedy M."/>
            <person name="Barry K."/>
            <person name="Grigoriev I.V."/>
            <person name="Miller A.N."/>
            <person name="O'Donnell K."/>
            <person name="Stajich J.E."/>
            <person name="Bonito G."/>
        </authorList>
    </citation>
    <scope>NUCLEOTIDE SEQUENCE [LARGE SCALE GENOMIC DNA]</scope>
    <source>
        <strain evidence="4 5">AD045</strain>
    </source>
</reference>
<accession>A0ABQ7K1F5</accession>
<dbReference type="PROSITE" id="PS50076">
    <property type="entry name" value="DNAJ_2"/>
    <property type="match status" value="1"/>
</dbReference>
<organism evidence="4 5">
    <name type="scientific">Linnemannia gamsii</name>
    <dbReference type="NCBI Taxonomy" id="64522"/>
    <lineage>
        <taxon>Eukaryota</taxon>
        <taxon>Fungi</taxon>
        <taxon>Fungi incertae sedis</taxon>
        <taxon>Mucoromycota</taxon>
        <taxon>Mortierellomycotina</taxon>
        <taxon>Mortierellomycetes</taxon>
        <taxon>Mortierellales</taxon>
        <taxon>Mortierellaceae</taxon>
        <taxon>Linnemannia</taxon>
    </lineage>
</organism>
<dbReference type="EMBL" id="JAAAIM010000370">
    <property type="protein sequence ID" value="KAG0289063.1"/>
    <property type="molecule type" value="Genomic_DNA"/>
</dbReference>
<evidence type="ECO:0000313" key="4">
    <source>
        <dbReference type="EMBL" id="KAG0289063.1"/>
    </source>
</evidence>
<dbReference type="PANTHER" id="PTHR44360:SF1">
    <property type="entry name" value="DNAJ HOMOLOG SUBFAMILY B MEMBER 9"/>
    <property type="match status" value="1"/>
</dbReference>
<evidence type="ECO:0000256" key="2">
    <source>
        <dbReference type="SAM" id="Phobius"/>
    </source>
</evidence>
<evidence type="ECO:0000256" key="1">
    <source>
        <dbReference type="ARBA" id="ARBA00023186"/>
    </source>
</evidence>
<sequence length="333" mass="37806">MATRFLQAVYYSRKYGPNSPKLPRKGSTRFQRDFNWILAMIVGLYLASLAYESMRTMEENHYDTLGLKFGSFTQKQLKTNFRKASLQYHPDKAGQTGAGIRAAHEILVDPTLRQNYDRFGPTVLQCTTCKTNKDYLQSGLKQVYTFYSGAGIVFFLMNLVGKGNYGRYWRFIILAVMGAIEMSLVLESGSNSGGKVGMGRWMMERLMPNLVPFEQITVLHQLYISASVAISQIGPVLFPEGKGKQETSVELIKRLQTLTEIAAAETVVQVKSWMDTLVGQDECITQLRRELGYMSFEMKLGEDISFFDTRAAIKARIERQGEFDRKQHLADLD</sequence>
<dbReference type="InterPro" id="IPR051948">
    <property type="entry name" value="Hsp70_co-chaperone_J-domain"/>
</dbReference>
<protein>
    <recommendedName>
        <fullName evidence="3">J domain-containing protein</fullName>
    </recommendedName>
</protein>
<evidence type="ECO:0000313" key="5">
    <source>
        <dbReference type="Proteomes" id="UP001194696"/>
    </source>
</evidence>
<dbReference type="SUPFAM" id="SSF46565">
    <property type="entry name" value="Chaperone J-domain"/>
    <property type="match status" value="1"/>
</dbReference>
<keyword evidence="2" id="KW-0472">Membrane</keyword>
<keyword evidence="2" id="KW-0812">Transmembrane</keyword>
<dbReference type="Gene3D" id="1.10.287.110">
    <property type="entry name" value="DnaJ domain"/>
    <property type="match status" value="1"/>
</dbReference>
<dbReference type="SMART" id="SM00271">
    <property type="entry name" value="DnaJ"/>
    <property type="match status" value="1"/>
</dbReference>
<proteinExistence type="predicted"/>
<dbReference type="Proteomes" id="UP001194696">
    <property type="component" value="Unassembled WGS sequence"/>
</dbReference>
<dbReference type="Pfam" id="PF00226">
    <property type="entry name" value="DnaJ"/>
    <property type="match status" value="1"/>
</dbReference>
<gene>
    <name evidence="4" type="ORF">BGZ96_007298</name>
</gene>
<dbReference type="CDD" id="cd06257">
    <property type="entry name" value="DnaJ"/>
    <property type="match status" value="1"/>
</dbReference>
<name>A0ABQ7K1F5_9FUNG</name>
<dbReference type="InterPro" id="IPR001623">
    <property type="entry name" value="DnaJ_domain"/>
</dbReference>
<comment type="caution">
    <text evidence="4">The sequence shown here is derived from an EMBL/GenBank/DDBJ whole genome shotgun (WGS) entry which is preliminary data.</text>
</comment>
<keyword evidence="2" id="KW-1133">Transmembrane helix</keyword>
<feature type="transmembrane region" description="Helical" evidence="2">
    <location>
        <begin position="168"/>
        <end position="186"/>
    </location>
</feature>
<dbReference type="PANTHER" id="PTHR44360">
    <property type="entry name" value="DNAJ HOMOLOG SUBFAMILY B MEMBER 9"/>
    <property type="match status" value="1"/>
</dbReference>